<name>A0A2N1MCF8_9GLOM</name>
<dbReference type="PANTHER" id="PTHR45786:SF74">
    <property type="entry name" value="ATP-DEPENDENT DNA HELICASE"/>
    <property type="match status" value="1"/>
</dbReference>
<sequence length="216" mass="24921">MASTEETTVTSETSDDRQRRLCWKRQSNYRRRHNNNSTGSANNVRHDLGRMDQVCAYCDSKFWMKEKDQRSTLISPTFTMCCAGGKVTLPPLLEPPSYLMELYTSSESDAKSFRKNIRRYNSLLACTSFGANVNDEFQNMGISNFSIHGQVYHLIGPLLPEEGQVPKFAQLYIYDTENEIKNRLNIMTHNINSTILQNLQNMLDLINPYIQNFRQA</sequence>
<reference evidence="1 2" key="1">
    <citation type="submission" date="2016-04" db="EMBL/GenBank/DDBJ databases">
        <title>Genome analyses suggest a sexual origin of heterokaryosis in a supposedly ancient asexual fungus.</title>
        <authorList>
            <person name="Ropars J."/>
            <person name="Sedzielewska K."/>
            <person name="Noel J."/>
            <person name="Charron P."/>
            <person name="Farinelli L."/>
            <person name="Marton T."/>
            <person name="Kruger M."/>
            <person name="Pelin A."/>
            <person name="Brachmann A."/>
            <person name="Corradi N."/>
        </authorList>
    </citation>
    <scope>NUCLEOTIDE SEQUENCE [LARGE SCALE GENOMIC DNA]</scope>
    <source>
        <strain evidence="1 2">C2</strain>
    </source>
</reference>
<accession>A0A2N1MCF8</accession>
<protein>
    <recommendedName>
        <fullName evidence="3">Helitron helicase-like domain-containing protein</fullName>
    </recommendedName>
</protein>
<organism evidence="1 2">
    <name type="scientific">Rhizophagus irregularis</name>
    <dbReference type="NCBI Taxonomy" id="588596"/>
    <lineage>
        <taxon>Eukaryota</taxon>
        <taxon>Fungi</taxon>
        <taxon>Fungi incertae sedis</taxon>
        <taxon>Mucoromycota</taxon>
        <taxon>Glomeromycotina</taxon>
        <taxon>Glomeromycetes</taxon>
        <taxon>Glomerales</taxon>
        <taxon>Glomeraceae</taxon>
        <taxon>Rhizophagus</taxon>
    </lineage>
</organism>
<comment type="caution">
    <text evidence="1">The sequence shown here is derived from an EMBL/GenBank/DDBJ whole genome shotgun (WGS) entry which is preliminary data.</text>
</comment>
<dbReference type="EMBL" id="LLXL01003105">
    <property type="protein sequence ID" value="PKK59313.1"/>
    <property type="molecule type" value="Genomic_DNA"/>
</dbReference>
<reference evidence="1 2" key="2">
    <citation type="submission" date="2017-10" db="EMBL/GenBank/DDBJ databases">
        <title>Extensive intraspecific genome diversity in a model arbuscular mycorrhizal fungus.</title>
        <authorList>
            <person name="Chen E.C.H."/>
            <person name="Morin E."/>
            <person name="Baudet D."/>
            <person name="Noel J."/>
            <person name="Ndikumana S."/>
            <person name="Charron P."/>
            <person name="St-Onge C."/>
            <person name="Giorgi J."/>
            <person name="Grigoriev I.V."/>
            <person name="Roux C."/>
            <person name="Martin F.M."/>
            <person name="Corradi N."/>
        </authorList>
    </citation>
    <scope>NUCLEOTIDE SEQUENCE [LARGE SCALE GENOMIC DNA]</scope>
    <source>
        <strain evidence="1 2">C2</strain>
    </source>
</reference>
<dbReference type="Proteomes" id="UP000233469">
    <property type="component" value="Unassembled WGS sequence"/>
</dbReference>
<dbReference type="VEuPathDB" id="FungiDB:RhiirA1_499859"/>
<evidence type="ECO:0008006" key="3">
    <source>
        <dbReference type="Google" id="ProtNLM"/>
    </source>
</evidence>
<proteinExistence type="predicted"/>
<gene>
    <name evidence="1" type="ORF">RhiirC2_794998</name>
</gene>
<dbReference type="PANTHER" id="PTHR45786">
    <property type="entry name" value="DNA BINDING PROTEIN-LIKE"/>
    <property type="match status" value="1"/>
</dbReference>
<evidence type="ECO:0000313" key="1">
    <source>
        <dbReference type="EMBL" id="PKK59313.1"/>
    </source>
</evidence>
<evidence type="ECO:0000313" key="2">
    <source>
        <dbReference type="Proteomes" id="UP000233469"/>
    </source>
</evidence>
<dbReference type="AlphaFoldDB" id="A0A2N1MCF8"/>